<dbReference type="InterPro" id="IPR047951">
    <property type="entry name" value="Transpos_ISL3"/>
</dbReference>
<protein>
    <submittedName>
        <fullName evidence="4">Transposase</fullName>
    </submittedName>
</protein>
<keyword evidence="5" id="KW-1185">Reference proteome</keyword>
<dbReference type="NCBIfam" id="NF033550">
    <property type="entry name" value="transpos_ISL3"/>
    <property type="match status" value="1"/>
</dbReference>
<dbReference type="InterPro" id="IPR029261">
    <property type="entry name" value="Transposase_Znf"/>
</dbReference>
<dbReference type="InterPro" id="IPR002560">
    <property type="entry name" value="Transposase_DDE"/>
</dbReference>
<feature type="domain" description="Transposase IS204/IS1001/IS1096/IS1165 helix-turn-helix" evidence="2">
    <location>
        <begin position="89"/>
        <end position="139"/>
    </location>
</feature>
<gene>
    <name evidence="4" type="ORF">SAMN06295967_1481</name>
</gene>
<dbReference type="Pfam" id="PF14690">
    <property type="entry name" value="Zn_ribbon_ISL3"/>
    <property type="match status" value="1"/>
</dbReference>
<dbReference type="OrthoDB" id="1428197at2"/>
<reference evidence="5" key="1">
    <citation type="submission" date="2017-06" db="EMBL/GenBank/DDBJ databases">
        <authorList>
            <person name="Varghese N."/>
            <person name="Submissions S."/>
        </authorList>
    </citation>
    <scope>NUCLEOTIDE SEQUENCE [LARGE SCALE GENOMIC DNA]</scope>
    <source>
        <strain evidence="5">5C</strain>
    </source>
</reference>
<dbReference type="Pfam" id="PF01610">
    <property type="entry name" value="DDE_Tnp_ISL3"/>
    <property type="match status" value="1"/>
</dbReference>
<evidence type="ECO:0000313" key="5">
    <source>
        <dbReference type="Proteomes" id="UP000198480"/>
    </source>
</evidence>
<feature type="domain" description="Transposase IS204/IS1001/IS1096/IS1165 zinc-finger" evidence="3">
    <location>
        <begin position="52"/>
        <end position="79"/>
    </location>
</feature>
<dbReference type="EMBL" id="FZOK01000048">
    <property type="protein sequence ID" value="SNS80754.1"/>
    <property type="molecule type" value="Genomic_DNA"/>
</dbReference>
<sequence>MNSNQIFEMALGLEKPWQIKEIVMTKPDGVNQGQIDIHIDFERGHKFHGGKTHDTVERTWQHLNFFQHKCFLHARVPRIQTADGKTETVKVPWARPGSGFTLMFEAYSMLLIESEMPVTKAADIMDVYPQRIWNVFSYWINKAHKSADHSGIEILGIDETSSKKGHSYVTVAVDMDERKVVYAVPGKGADTIDKVAKHLENKGCKREQIRQTCIDMSPAFVSGILHNFKDASITFDKFHIVKFINEAMDKVRKLERKEFAMLKGYKYTFLKNNRNLSESAKEDKYNILMLMPNLANAYRLKELFNEFWTFKDKEEATAYLAYWCDLVKESGIFPFIDAVKTIQAHWFGIITYTETNLTNGILEGINSKIQLAKKRARGYRNISNFINMIYFISGKLKFDYPLYST</sequence>
<evidence type="ECO:0000259" key="3">
    <source>
        <dbReference type="Pfam" id="PF14690"/>
    </source>
</evidence>
<dbReference type="RefSeq" id="WP_089242557.1">
    <property type="nucleotide sequence ID" value="NZ_FZOK01000048.1"/>
</dbReference>
<accession>A0A239HKG3</accession>
<evidence type="ECO:0000313" key="4">
    <source>
        <dbReference type="EMBL" id="SNS80754.1"/>
    </source>
</evidence>
<evidence type="ECO:0000259" key="1">
    <source>
        <dbReference type="Pfam" id="PF01610"/>
    </source>
</evidence>
<dbReference type="Pfam" id="PF13542">
    <property type="entry name" value="HTH_Tnp_ISL3"/>
    <property type="match status" value="1"/>
</dbReference>
<dbReference type="AlphaFoldDB" id="A0A239HKG3"/>
<proteinExistence type="predicted"/>
<name>A0A239HKG3_9BACT</name>
<dbReference type="InterPro" id="IPR032877">
    <property type="entry name" value="Transposase_HTH"/>
</dbReference>
<organism evidence="4 5">
    <name type="scientific">Belliella buryatensis</name>
    <dbReference type="NCBI Taxonomy" id="1500549"/>
    <lineage>
        <taxon>Bacteria</taxon>
        <taxon>Pseudomonadati</taxon>
        <taxon>Bacteroidota</taxon>
        <taxon>Cytophagia</taxon>
        <taxon>Cytophagales</taxon>
        <taxon>Cyclobacteriaceae</taxon>
        <taxon>Belliella</taxon>
    </lineage>
</organism>
<dbReference type="PANTHER" id="PTHR33498:SF1">
    <property type="entry name" value="TRANSPOSASE FOR INSERTION SEQUENCE ELEMENT IS1557"/>
    <property type="match status" value="1"/>
</dbReference>
<dbReference type="Proteomes" id="UP000198480">
    <property type="component" value="Unassembled WGS sequence"/>
</dbReference>
<dbReference type="PANTHER" id="PTHR33498">
    <property type="entry name" value="TRANSPOSASE FOR INSERTION SEQUENCE ELEMENT IS1557"/>
    <property type="match status" value="1"/>
</dbReference>
<evidence type="ECO:0000259" key="2">
    <source>
        <dbReference type="Pfam" id="PF13542"/>
    </source>
</evidence>
<feature type="domain" description="Transposase IS204/IS1001/IS1096/IS1165 DDE" evidence="1">
    <location>
        <begin position="155"/>
        <end position="389"/>
    </location>
</feature>